<reference evidence="1 2" key="1">
    <citation type="submission" date="2021-03" db="EMBL/GenBank/DDBJ databases">
        <authorList>
            <person name="Kim M.K."/>
        </authorList>
    </citation>
    <scope>NUCLEOTIDE SEQUENCE [LARGE SCALE GENOMIC DNA]</scope>
    <source>
        <strain evidence="1 2">BT442</strain>
    </source>
</reference>
<name>A0ABS3QI14_9BACT</name>
<evidence type="ECO:0000313" key="1">
    <source>
        <dbReference type="EMBL" id="MBO2010891.1"/>
    </source>
</evidence>
<comment type="caution">
    <text evidence="1">The sequence shown here is derived from an EMBL/GenBank/DDBJ whole genome shotgun (WGS) entry which is preliminary data.</text>
</comment>
<dbReference type="EMBL" id="JAGETZ010000008">
    <property type="protein sequence ID" value="MBO2010891.1"/>
    <property type="molecule type" value="Genomic_DNA"/>
</dbReference>
<organism evidence="1 2">
    <name type="scientific">Hymenobacter negativus</name>
    <dbReference type="NCBI Taxonomy" id="2795026"/>
    <lineage>
        <taxon>Bacteria</taxon>
        <taxon>Pseudomonadati</taxon>
        <taxon>Bacteroidota</taxon>
        <taxon>Cytophagia</taxon>
        <taxon>Cytophagales</taxon>
        <taxon>Hymenobacteraceae</taxon>
        <taxon>Hymenobacter</taxon>
    </lineage>
</organism>
<dbReference type="Proteomes" id="UP000664369">
    <property type="component" value="Unassembled WGS sequence"/>
</dbReference>
<evidence type="ECO:0000313" key="2">
    <source>
        <dbReference type="Proteomes" id="UP000664369"/>
    </source>
</evidence>
<accession>A0ABS3QI14</accession>
<proteinExistence type="predicted"/>
<sequence length="162" mass="18004">MPHLPYLDPDLTQQLTDDAAHALRQALLPVAQAARRRLESLDPTARHAAFVVRDGQQVEAVLEAVSAYHFAATGERELATYNVAQLARTLATTAPEPVVDWQAITYRLFARFTAYNPLPSPTVARVSAFLAQPHLQAHKTWPLERRQKAALLTSYALADARR</sequence>
<protein>
    <submittedName>
        <fullName evidence="1">Uncharacterized protein</fullName>
    </submittedName>
</protein>
<keyword evidence="2" id="KW-1185">Reference proteome</keyword>
<gene>
    <name evidence="1" type="ORF">J4E00_17660</name>
</gene>
<dbReference type="RefSeq" id="WP_208176568.1">
    <property type="nucleotide sequence ID" value="NZ_JAGETZ010000008.1"/>
</dbReference>